<keyword evidence="3" id="KW-1185">Reference proteome</keyword>
<feature type="region of interest" description="Disordered" evidence="1">
    <location>
        <begin position="163"/>
        <end position="229"/>
    </location>
</feature>
<evidence type="ECO:0000256" key="1">
    <source>
        <dbReference type="SAM" id="MobiDB-lite"/>
    </source>
</evidence>
<comment type="caution">
    <text evidence="2">The sequence shown here is derived from an EMBL/GenBank/DDBJ whole genome shotgun (WGS) entry which is preliminary data.</text>
</comment>
<reference evidence="2" key="1">
    <citation type="journal article" date="2023" name="Mol. Phylogenet. Evol.">
        <title>Genome-scale phylogeny and comparative genomics of the fungal order Sordariales.</title>
        <authorList>
            <person name="Hensen N."/>
            <person name="Bonometti L."/>
            <person name="Westerberg I."/>
            <person name="Brannstrom I.O."/>
            <person name="Guillou S."/>
            <person name="Cros-Aarteil S."/>
            <person name="Calhoun S."/>
            <person name="Haridas S."/>
            <person name="Kuo A."/>
            <person name="Mondo S."/>
            <person name="Pangilinan J."/>
            <person name="Riley R."/>
            <person name="LaButti K."/>
            <person name="Andreopoulos B."/>
            <person name="Lipzen A."/>
            <person name="Chen C."/>
            <person name="Yan M."/>
            <person name="Daum C."/>
            <person name="Ng V."/>
            <person name="Clum A."/>
            <person name="Steindorff A."/>
            <person name="Ohm R.A."/>
            <person name="Martin F."/>
            <person name="Silar P."/>
            <person name="Natvig D.O."/>
            <person name="Lalanne C."/>
            <person name="Gautier V."/>
            <person name="Ament-Velasquez S.L."/>
            <person name="Kruys A."/>
            <person name="Hutchinson M.I."/>
            <person name="Powell A.J."/>
            <person name="Barry K."/>
            <person name="Miller A.N."/>
            <person name="Grigoriev I.V."/>
            <person name="Debuchy R."/>
            <person name="Gladieux P."/>
            <person name="Hiltunen Thoren M."/>
            <person name="Johannesson H."/>
        </authorList>
    </citation>
    <scope>NUCLEOTIDE SEQUENCE</scope>
    <source>
        <strain evidence="2">CBS 955.72</strain>
    </source>
</reference>
<name>A0AAJ0HPQ6_9PEZI</name>
<reference evidence="2" key="2">
    <citation type="submission" date="2023-06" db="EMBL/GenBank/DDBJ databases">
        <authorList>
            <consortium name="Lawrence Berkeley National Laboratory"/>
            <person name="Haridas S."/>
            <person name="Hensen N."/>
            <person name="Bonometti L."/>
            <person name="Westerberg I."/>
            <person name="Brannstrom I.O."/>
            <person name="Guillou S."/>
            <person name="Cros-Aarteil S."/>
            <person name="Calhoun S."/>
            <person name="Kuo A."/>
            <person name="Mondo S."/>
            <person name="Pangilinan J."/>
            <person name="Riley R."/>
            <person name="Labutti K."/>
            <person name="Andreopoulos B."/>
            <person name="Lipzen A."/>
            <person name="Chen C."/>
            <person name="Yanf M."/>
            <person name="Daum C."/>
            <person name="Ng V."/>
            <person name="Clum A."/>
            <person name="Steindorff A."/>
            <person name="Ohm R."/>
            <person name="Martin F."/>
            <person name="Silar P."/>
            <person name="Natvig D."/>
            <person name="Lalanne C."/>
            <person name="Gautier V."/>
            <person name="Ament-Velasquez S.L."/>
            <person name="Kruys A."/>
            <person name="Hutchinson M.I."/>
            <person name="Powell A.J."/>
            <person name="Barry K."/>
            <person name="Miller A.N."/>
            <person name="Grigoriev I.V."/>
            <person name="Debuchy R."/>
            <person name="Gladieux P."/>
            <person name="Thoren M.H."/>
            <person name="Johannesson H."/>
        </authorList>
    </citation>
    <scope>NUCLEOTIDE SEQUENCE</scope>
    <source>
        <strain evidence="2">CBS 955.72</strain>
    </source>
</reference>
<feature type="region of interest" description="Disordered" evidence="1">
    <location>
        <begin position="79"/>
        <end position="101"/>
    </location>
</feature>
<dbReference type="EMBL" id="JAUIQD010000002">
    <property type="protein sequence ID" value="KAK3359082.1"/>
    <property type="molecule type" value="Genomic_DNA"/>
</dbReference>
<evidence type="ECO:0000313" key="3">
    <source>
        <dbReference type="Proteomes" id="UP001275084"/>
    </source>
</evidence>
<evidence type="ECO:0000313" key="2">
    <source>
        <dbReference type="EMBL" id="KAK3359082.1"/>
    </source>
</evidence>
<gene>
    <name evidence="2" type="ORF">B0T25DRAFT_531909</name>
</gene>
<protein>
    <submittedName>
        <fullName evidence="2">Uncharacterized protein</fullName>
    </submittedName>
</protein>
<dbReference type="AlphaFoldDB" id="A0AAJ0HPQ6"/>
<organism evidence="2 3">
    <name type="scientific">Lasiosphaeria hispida</name>
    <dbReference type="NCBI Taxonomy" id="260671"/>
    <lineage>
        <taxon>Eukaryota</taxon>
        <taxon>Fungi</taxon>
        <taxon>Dikarya</taxon>
        <taxon>Ascomycota</taxon>
        <taxon>Pezizomycotina</taxon>
        <taxon>Sordariomycetes</taxon>
        <taxon>Sordariomycetidae</taxon>
        <taxon>Sordariales</taxon>
        <taxon>Lasiosphaeriaceae</taxon>
        <taxon>Lasiosphaeria</taxon>
    </lineage>
</organism>
<sequence>MCVRGTRGATISGENAQTLDQGQALPHLCCSGGRRRETRGKRKCESDLLSRSVSLPFFASPVCLPAWAGHCQRLRTPTTPTRRYQTHREESRTTAETGPSVSVVDCSTHLQLSQRWGSPRKPGEQGNLARLWSVDLTVWNNDVVHSERRRNTAACLCIDQQCKSNQRKQPEPPRRGATSAHQAGQAKRGSGQVGRSRRAPSVWLGERTRDASEPGNARALDEGSTLPSQPTLTALRYPGDKPRHTHILAGRVEEAHDGQAKASALLTCVRAWVST</sequence>
<dbReference type="Proteomes" id="UP001275084">
    <property type="component" value="Unassembled WGS sequence"/>
</dbReference>
<proteinExistence type="predicted"/>
<accession>A0AAJ0HPQ6</accession>